<dbReference type="AlphaFoldDB" id="A0A1G7MPT0"/>
<name>A0A1G7MPT0_9ACTN</name>
<dbReference type="CDD" id="cd00110">
    <property type="entry name" value="LamG"/>
    <property type="match status" value="1"/>
</dbReference>
<keyword evidence="2" id="KW-1015">Disulfide bond</keyword>
<dbReference type="InterPro" id="IPR000601">
    <property type="entry name" value="PKD_dom"/>
</dbReference>
<dbReference type="SUPFAM" id="SSF50998">
    <property type="entry name" value="Quinoprotein alcohol dehydrogenase-like"/>
    <property type="match status" value="1"/>
</dbReference>
<proteinExistence type="predicted"/>
<dbReference type="Gene3D" id="2.60.120.200">
    <property type="match status" value="1"/>
</dbReference>
<dbReference type="InterPro" id="IPR013783">
    <property type="entry name" value="Ig-like_fold"/>
</dbReference>
<gene>
    <name evidence="4" type="ORF">SAMN05660324_0740</name>
</gene>
<evidence type="ECO:0000256" key="2">
    <source>
        <dbReference type="ARBA" id="ARBA00023157"/>
    </source>
</evidence>
<dbReference type="SUPFAM" id="SSF49899">
    <property type="entry name" value="Concanavalin A-like lectins/glucanases"/>
    <property type="match status" value="1"/>
</dbReference>
<dbReference type="GO" id="GO:0005975">
    <property type="term" value="P:carbohydrate metabolic process"/>
    <property type="evidence" value="ECO:0007669"/>
    <property type="project" value="UniProtKB-ARBA"/>
</dbReference>
<evidence type="ECO:0000313" key="5">
    <source>
        <dbReference type="Proteomes" id="UP000198863"/>
    </source>
</evidence>
<evidence type="ECO:0000259" key="3">
    <source>
        <dbReference type="PROSITE" id="PS50093"/>
    </source>
</evidence>
<dbReference type="SMART" id="SM00560">
    <property type="entry name" value="LamGL"/>
    <property type="match status" value="1"/>
</dbReference>
<evidence type="ECO:0000313" key="4">
    <source>
        <dbReference type="EMBL" id="SDF63753.1"/>
    </source>
</evidence>
<dbReference type="InterPro" id="IPR001791">
    <property type="entry name" value="Laminin_G"/>
</dbReference>
<dbReference type="SUPFAM" id="SSF49299">
    <property type="entry name" value="PKD domain"/>
    <property type="match status" value="1"/>
</dbReference>
<dbReference type="InterPro" id="IPR022409">
    <property type="entry name" value="PKD/Chitinase_dom"/>
</dbReference>
<dbReference type="Pfam" id="PF13385">
    <property type="entry name" value="Laminin_G_3"/>
    <property type="match status" value="1"/>
</dbReference>
<keyword evidence="1" id="KW-0732">Signal</keyword>
<evidence type="ECO:0000256" key="1">
    <source>
        <dbReference type="ARBA" id="ARBA00022729"/>
    </source>
</evidence>
<dbReference type="CDD" id="cd00146">
    <property type="entry name" value="PKD"/>
    <property type="match status" value="1"/>
</dbReference>
<dbReference type="EMBL" id="FNCF01000001">
    <property type="protein sequence ID" value="SDF63753.1"/>
    <property type="molecule type" value="Genomic_DNA"/>
</dbReference>
<accession>A0A1G7MPT0</accession>
<feature type="domain" description="PKD" evidence="3">
    <location>
        <begin position="800"/>
        <end position="878"/>
    </location>
</feature>
<dbReference type="InterPro" id="IPR011047">
    <property type="entry name" value="Quinoprotein_ADH-like_sf"/>
</dbReference>
<dbReference type="Pfam" id="PF18911">
    <property type="entry name" value="PKD_4"/>
    <property type="match status" value="1"/>
</dbReference>
<reference evidence="5" key="1">
    <citation type="submission" date="2016-10" db="EMBL/GenBank/DDBJ databases">
        <authorList>
            <person name="Varghese N."/>
            <person name="Submissions S."/>
        </authorList>
    </citation>
    <scope>NUCLEOTIDE SEQUENCE [LARGE SCALE GENOMIC DNA]</scope>
    <source>
        <strain evidence="5">DSM 44526</strain>
    </source>
</reference>
<dbReference type="PROSITE" id="PS50093">
    <property type="entry name" value="PKD"/>
    <property type="match status" value="1"/>
</dbReference>
<sequence length="1095" mass="109591">MNGETLMRTAELPGRPARFLVAVLAGLLAATVAGTPARAEGSTPTGSTAPATTVSADALPTVQVDGVVWSQVVVGNTVYVAGRFAQARPAGAAAGTNLTPRANLLAYDIRTGVLVPGWAPSLNAQALTITAAPDGSRIYVGGDFTTVNGETRRRVAALDPVTGALVPGFAPAVTASVRAIAVSADTVYVGGDFNAVGSVERLRLAAFSPAGQLLPWAPSTGVGRNRDGSTAASAAVSSLALTAGQVVVGGRFGSINGTATSGVGAVDATTGEVRPFAIGQRITNQGDDSGVTSLATDGTTVWLSAYDFSGPGNAEGVLAVQAAGGALVWDADCRGDTYSTFPMGGAVYLSGHTHVCSNIGGFPEVTPRVSRFGLAYSQAVGGTVGNGTWGNANFRGAPAPSVMDWYPQLTPGTVTGQGQAGWSVTGTSQYVVYGGEFPRVNGTGQQGLVRFAVRSLAPNKVGPAADSLAAPTVTATGAGTLSVAVTTTSDRDDRFLTYELYRDGGTTPVASQQVDSLFFKPQTVTLVDRRQTPSSTHSYVVRAVDATGNAVTSPATSGTVSAEPLPSAYTERVVADGATSAWPLGTVTGGTSPDATGRAPLTVPAAVRSQPTGAVAGDDTGSFRLDGTSGSRMVAGASAGAKAAPSTFSLELWFSTTSTTGGRLAGYGSSSSGSNLTYDRQVYLDAAGRVYFGVNSTSRRTVSSAAGFNDGAWHHVVATLGSGGMTLWVDGTQVATNAAVTAGSSYTGYWQVGGGPLTLWPGAGRTDLVGSVDAVAVYPTVLTGDQVAAHRRAALPNQAPTASFTATTTDLSAALDAGASADADGQVTAWSWDLGDGSTATGAQVTHAYDTPGTYRVALTVTDDRGATGTTAQDVTVTRPAVWVLASDAFARTTTGGLGTADTGGVWTAANGASRLSVDNGAAAFGLTAPGNLTAAYLGDVSAASADVSTTVTLTSAPTGGGTSVYVTPRRVGTNLEYRVRLRFLTDGTVRAGVTRLSGTSTEALVGTEVVVATGYVPGQPLAVDVSAAGSGTTTVAGTVWAAGTPRPAAPSLSRTDDTVALQAPGGVGLAAYLTGSSTAGTVVRFGPLTVTAGA</sequence>
<organism evidence="4 5">
    <name type="scientific">Klenkia brasiliensis</name>
    <dbReference type="NCBI Taxonomy" id="333142"/>
    <lineage>
        <taxon>Bacteria</taxon>
        <taxon>Bacillati</taxon>
        <taxon>Actinomycetota</taxon>
        <taxon>Actinomycetes</taxon>
        <taxon>Geodermatophilales</taxon>
        <taxon>Geodermatophilaceae</taxon>
        <taxon>Klenkia</taxon>
    </lineage>
</organism>
<keyword evidence="5" id="KW-1185">Reference proteome</keyword>
<dbReference type="InterPro" id="IPR006558">
    <property type="entry name" value="LamG-like"/>
</dbReference>
<dbReference type="InterPro" id="IPR013320">
    <property type="entry name" value="ConA-like_dom_sf"/>
</dbReference>
<dbReference type="InterPro" id="IPR035986">
    <property type="entry name" value="PKD_dom_sf"/>
</dbReference>
<dbReference type="Proteomes" id="UP000198863">
    <property type="component" value="Unassembled WGS sequence"/>
</dbReference>
<protein>
    <submittedName>
        <fullName evidence="4">FOG: PKD repeat</fullName>
    </submittedName>
</protein>
<dbReference type="SMART" id="SM00089">
    <property type="entry name" value="PKD"/>
    <property type="match status" value="1"/>
</dbReference>
<dbReference type="Gene3D" id="2.60.40.10">
    <property type="entry name" value="Immunoglobulins"/>
    <property type="match status" value="2"/>
</dbReference>